<name>A0A5Q0H1U6_SACSY</name>
<protein>
    <submittedName>
        <fullName evidence="6">Bile acid:sodium symporter family protein</fullName>
    </submittedName>
</protein>
<dbReference type="Pfam" id="PF01758">
    <property type="entry name" value="SBF"/>
    <property type="match status" value="1"/>
</dbReference>
<evidence type="ECO:0000256" key="5">
    <source>
        <dbReference type="SAM" id="Phobius"/>
    </source>
</evidence>
<dbReference type="PANTHER" id="PTHR10361:SF24">
    <property type="entry name" value="P3 PROTEIN"/>
    <property type="match status" value="1"/>
</dbReference>
<evidence type="ECO:0000313" key="6">
    <source>
        <dbReference type="EMBL" id="QFZ19875.1"/>
    </source>
</evidence>
<dbReference type="PANTHER" id="PTHR10361">
    <property type="entry name" value="SODIUM-BILE ACID COTRANSPORTER"/>
    <property type="match status" value="1"/>
</dbReference>
<evidence type="ECO:0000313" key="7">
    <source>
        <dbReference type="Proteomes" id="UP000325787"/>
    </source>
</evidence>
<feature type="transmembrane region" description="Helical" evidence="5">
    <location>
        <begin position="72"/>
        <end position="96"/>
    </location>
</feature>
<feature type="transmembrane region" description="Helical" evidence="5">
    <location>
        <begin position="201"/>
        <end position="221"/>
    </location>
</feature>
<feature type="transmembrane region" description="Helical" evidence="5">
    <location>
        <begin position="227"/>
        <end position="251"/>
    </location>
</feature>
<dbReference type="Proteomes" id="UP000325787">
    <property type="component" value="Chromosome"/>
</dbReference>
<feature type="transmembrane region" description="Helical" evidence="5">
    <location>
        <begin position="171"/>
        <end position="189"/>
    </location>
</feature>
<evidence type="ECO:0000256" key="1">
    <source>
        <dbReference type="ARBA" id="ARBA00004141"/>
    </source>
</evidence>
<keyword evidence="4 5" id="KW-0472">Membrane</keyword>
<feature type="transmembrane region" description="Helical" evidence="5">
    <location>
        <begin position="263"/>
        <end position="285"/>
    </location>
</feature>
<dbReference type="RefSeq" id="WP_084716184.1">
    <property type="nucleotide sequence ID" value="NZ_JNYO01000008.1"/>
</dbReference>
<feature type="transmembrane region" description="Helical" evidence="5">
    <location>
        <begin position="40"/>
        <end position="60"/>
    </location>
</feature>
<accession>A0A5Q0H1U6</accession>
<dbReference type="InterPro" id="IPR004710">
    <property type="entry name" value="Bilac:Na_transpt"/>
</dbReference>
<keyword evidence="2 5" id="KW-0812">Transmembrane</keyword>
<dbReference type="InterPro" id="IPR002657">
    <property type="entry name" value="BilAc:Na_symport/Acr3"/>
</dbReference>
<feature type="transmembrane region" description="Helical" evidence="5">
    <location>
        <begin position="291"/>
        <end position="313"/>
    </location>
</feature>
<feature type="transmembrane region" description="Helical" evidence="5">
    <location>
        <begin position="127"/>
        <end position="151"/>
    </location>
</feature>
<dbReference type="Gene3D" id="1.20.1530.20">
    <property type="match status" value="1"/>
</dbReference>
<evidence type="ECO:0000256" key="3">
    <source>
        <dbReference type="ARBA" id="ARBA00022989"/>
    </source>
</evidence>
<dbReference type="KEGG" id="ssyi:EKG83_22770"/>
<sequence>MPSKWSRHLPIRASAGEDALFPPAARETQVIAVDTALTTIGLPVALATVMFGLGLSLAPADFARVAREPRAVAVALATQLLVLPMACFALVVVLSLEPVPAVGMMLLAASPGGTTANLFSHLFRGDVALNITLTAVNSVLAVATLPLVVNFALAHFEPAGAGGVGLEFGKVAQVFAIVLVPVALGMLVRRRAPGFAERADRPVRVVSAVVLVAVIAGTIAAERDDVGAYLADVGLVAALFCAGSLAAGYAVPRLARVGRRQAVASAFEVGVHNSTLAITVAVSVLGSEELAVPAAVYGVVMFPLAAAAGYLLARTDDTRNAVTNP</sequence>
<keyword evidence="7" id="KW-1185">Reference proteome</keyword>
<reference evidence="7" key="1">
    <citation type="journal article" date="2021" name="Curr. Microbiol.">
        <title>Complete genome of nocamycin-producing strain Saccharothrix syringae NRRL B-16468 reveals the biosynthetic potential for secondary metabolites.</title>
        <authorList>
            <person name="Mo X."/>
            <person name="Yang S."/>
        </authorList>
    </citation>
    <scope>NUCLEOTIDE SEQUENCE [LARGE SCALE GENOMIC DNA]</scope>
    <source>
        <strain evidence="7">ATCC 51364 / DSM 43886 / JCM 6844 / KCTC 9398 / NBRC 14523 / NRRL B-16468 / INA 2240</strain>
    </source>
</reference>
<proteinExistence type="predicted"/>
<gene>
    <name evidence="6" type="ORF">EKG83_22770</name>
</gene>
<comment type="subcellular location">
    <subcellularLocation>
        <location evidence="1">Membrane</location>
        <topology evidence="1">Multi-pass membrane protein</topology>
    </subcellularLocation>
</comment>
<feature type="transmembrane region" description="Helical" evidence="5">
    <location>
        <begin position="102"/>
        <end position="120"/>
    </location>
</feature>
<dbReference type="GO" id="GO:0016020">
    <property type="term" value="C:membrane"/>
    <property type="evidence" value="ECO:0007669"/>
    <property type="project" value="UniProtKB-SubCell"/>
</dbReference>
<keyword evidence="3 5" id="KW-1133">Transmembrane helix</keyword>
<dbReference type="AlphaFoldDB" id="A0A5Q0H1U6"/>
<evidence type="ECO:0000256" key="4">
    <source>
        <dbReference type="ARBA" id="ARBA00023136"/>
    </source>
</evidence>
<evidence type="ECO:0000256" key="2">
    <source>
        <dbReference type="ARBA" id="ARBA00022692"/>
    </source>
</evidence>
<dbReference type="InterPro" id="IPR038770">
    <property type="entry name" value="Na+/solute_symporter_sf"/>
</dbReference>
<dbReference type="EMBL" id="CP034550">
    <property type="protein sequence ID" value="QFZ19875.1"/>
    <property type="molecule type" value="Genomic_DNA"/>
</dbReference>
<organism evidence="6 7">
    <name type="scientific">Saccharothrix syringae</name>
    <name type="common">Nocardiopsis syringae</name>
    <dbReference type="NCBI Taxonomy" id="103733"/>
    <lineage>
        <taxon>Bacteria</taxon>
        <taxon>Bacillati</taxon>
        <taxon>Actinomycetota</taxon>
        <taxon>Actinomycetes</taxon>
        <taxon>Pseudonocardiales</taxon>
        <taxon>Pseudonocardiaceae</taxon>
        <taxon>Saccharothrix</taxon>
    </lineage>
</organism>
<dbReference type="OrthoDB" id="9806785at2"/>